<name>A0A177LBT0_9BACI</name>
<keyword evidence="1" id="KW-0812">Transmembrane</keyword>
<evidence type="ECO:0000313" key="3">
    <source>
        <dbReference type="Proteomes" id="UP000076935"/>
    </source>
</evidence>
<accession>A0A177LBT0</accession>
<keyword evidence="1" id="KW-0472">Membrane</keyword>
<evidence type="ECO:0000256" key="1">
    <source>
        <dbReference type="SAM" id="Phobius"/>
    </source>
</evidence>
<feature type="transmembrane region" description="Helical" evidence="1">
    <location>
        <begin position="20"/>
        <end position="38"/>
    </location>
</feature>
<gene>
    <name evidence="2" type="ORF">AWH49_06935</name>
</gene>
<proteinExistence type="predicted"/>
<comment type="caution">
    <text evidence="2">The sequence shown here is derived from an EMBL/GenBank/DDBJ whole genome shotgun (WGS) entry which is preliminary data.</text>
</comment>
<dbReference type="Proteomes" id="UP000076935">
    <property type="component" value="Unassembled WGS sequence"/>
</dbReference>
<reference evidence="2 3" key="1">
    <citation type="submission" date="2016-01" db="EMBL/GenBank/DDBJ databases">
        <title>Investigation of taxonomic status of Bacillus aminovorans.</title>
        <authorList>
            <person name="Verma A."/>
            <person name="Pal Y."/>
            <person name="Krishnamurthi S."/>
        </authorList>
    </citation>
    <scope>NUCLEOTIDE SEQUENCE [LARGE SCALE GENOMIC DNA]</scope>
    <source>
        <strain evidence="2 3">DSM 1314</strain>
    </source>
</reference>
<feature type="transmembrane region" description="Helical" evidence="1">
    <location>
        <begin position="86"/>
        <end position="103"/>
    </location>
</feature>
<dbReference type="AlphaFoldDB" id="A0A177LBT0"/>
<protein>
    <submittedName>
        <fullName evidence="2">Uncharacterized protein</fullName>
    </submittedName>
</protein>
<sequence length="114" mass="13004">MKEIIISFLATMESLTIKDVINVAAYTFFFVTLAVFVWQVHRYIGFVKKAILMKKIGLTIIVQSFFTIYLILIAMLSAGINGFTGIFWVFSFIGFSLTLIFMIDQAAKREKKIS</sequence>
<dbReference type="RefSeq" id="WP_034284877.1">
    <property type="nucleotide sequence ID" value="NZ_JBCNAN010000006.1"/>
</dbReference>
<keyword evidence="3" id="KW-1185">Reference proteome</keyword>
<keyword evidence="1" id="KW-1133">Transmembrane helix</keyword>
<organism evidence="2 3">
    <name type="scientific">Domibacillus aminovorans</name>
    <dbReference type="NCBI Taxonomy" id="29332"/>
    <lineage>
        <taxon>Bacteria</taxon>
        <taxon>Bacillati</taxon>
        <taxon>Bacillota</taxon>
        <taxon>Bacilli</taxon>
        <taxon>Bacillales</taxon>
        <taxon>Bacillaceae</taxon>
        <taxon>Domibacillus</taxon>
    </lineage>
</organism>
<feature type="transmembrane region" description="Helical" evidence="1">
    <location>
        <begin position="58"/>
        <end position="80"/>
    </location>
</feature>
<dbReference type="EMBL" id="LQWY01000003">
    <property type="protein sequence ID" value="OAH63073.1"/>
    <property type="molecule type" value="Genomic_DNA"/>
</dbReference>
<evidence type="ECO:0000313" key="2">
    <source>
        <dbReference type="EMBL" id="OAH63073.1"/>
    </source>
</evidence>